<evidence type="ECO:0000313" key="5">
    <source>
        <dbReference type="Proteomes" id="UP000001302"/>
    </source>
</evidence>
<dbReference type="OrthoDB" id="9815923at2"/>
<keyword evidence="5" id="KW-1185">Reference proteome</keyword>
<dbReference type="HOGENOM" id="CLU_065962_1_0_5"/>
<reference evidence="4 5" key="2">
    <citation type="journal article" date="2011" name="J. Bacteriol.">
        <title>Complete genome sequence of strain HTCC2503T of Parvularcula bermudensis, the type species of the order "Parvularculales" in the class Alphaproteobacteria.</title>
        <authorList>
            <person name="Oh H.M."/>
            <person name="Kang I."/>
            <person name="Vergin K.L."/>
            <person name="Kang D."/>
            <person name="Rhee K.H."/>
            <person name="Giovannoni S.J."/>
            <person name="Cho J.C."/>
        </authorList>
    </citation>
    <scope>NUCLEOTIDE SEQUENCE [LARGE SCALE GENOMIC DNA]</scope>
    <source>
        <strain evidence="5">ATCC BAA-594 / HTCC2503 / KCTC 12087</strain>
    </source>
</reference>
<dbReference type="GO" id="GO:0016740">
    <property type="term" value="F:transferase activity"/>
    <property type="evidence" value="ECO:0007669"/>
    <property type="project" value="UniProtKB-KW"/>
</dbReference>
<feature type="transmembrane region" description="Helical" evidence="2">
    <location>
        <begin position="227"/>
        <end position="247"/>
    </location>
</feature>
<sequence length="262" mass="29684">MTDHAAARPPLSCYIRTKNEARLIGEVVEAALTVAREVVIVDSGSTDDTVARAQAAGAQVYDVAWRGTGRQKRAAEDLCHYPWRLDLDGDEVLSPDLAKEIAALFEGEGPSAAVYALPMVIAPPIGPIWWRVDPDQRNKLYDARVIRMPDSAAWDQLDIPKTMKVPKLRHPIIHHAFTDIGFLLRKQERNMTQRAKSAPLKPLWQLRIRIVLGLPVYFLKRYVLKGLFLKGIYGFAFSLTIAYGRWLKDIKMYERHRLGEGR</sequence>
<organism evidence="4 5">
    <name type="scientific">Parvularcula bermudensis (strain ATCC BAA-594 / HTCC2503 / KCTC 12087)</name>
    <dbReference type="NCBI Taxonomy" id="314260"/>
    <lineage>
        <taxon>Bacteria</taxon>
        <taxon>Pseudomonadati</taxon>
        <taxon>Pseudomonadota</taxon>
        <taxon>Alphaproteobacteria</taxon>
        <taxon>Parvularculales</taxon>
        <taxon>Parvularculaceae</taxon>
        <taxon>Parvularcula</taxon>
    </lineage>
</organism>
<dbReference type="CAZy" id="GT2">
    <property type="family name" value="Glycosyltransferase Family 2"/>
</dbReference>
<dbReference type="PANTHER" id="PTHR43630">
    <property type="entry name" value="POLY-BETA-1,6-N-ACETYL-D-GLUCOSAMINE SYNTHASE"/>
    <property type="match status" value="1"/>
</dbReference>
<name>E0TCK6_PARBH</name>
<dbReference type="InterPro" id="IPR029044">
    <property type="entry name" value="Nucleotide-diphossugar_trans"/>
</dbReference>
<dbReference type="KEGG" id="pbr:PB2503_02592"/>
<dbReference type="Pfam" id="PF00535">
    <property type="entry name" value="Glycos_transf_2"/>
    <property type="match status" value="1"/>
</dbReference>
<dbReference type="AlphaFoldDB" id="E0TCK6"/>
<protein>
    <submittedName>
        <fullName evidence="4">Beta 1,4 glucosyltransferase</fullName>
    </submittedName>
</protein>
<keyword evidence="2" id="KW-1133">Transmembrane helix</keyword>
<evidence type="ECO:0000313" key="4">
    <source>
        <dbReference type="EMBL" id="ADM08595.1"/>
    </source>
</evidence>
<dbReference type="PANTHER" id="PTHR43630:SF2">
    <property type="entry name" value="GLYCOSYLTRANSFERASE"/>
    <property type="match status" value="1"/>
</dbReference>
<dbReference type="SUPFAM" id="SSF53448">
    <property type="entry name" value="Nucleotide-diphospho-sugar transferases"/>
    <property type="match status" value="1"/>
</dbReference>
<feature type="domain" description="Glycosyltransferase 2-like" evidence="3">
    <location>
        <begin position="13"/>
        <end position="119"/>
    </location>
</feature>
<dbReference type="InterPro" id="IPR001173">
    <property type="entry name" value="Glyco_trans_2-like"/>
</dbReference>
<gene>
    <name evidence="4" type="ordered locus">PB2503_02592</name>
</gene>
<dbReference type="eggNOG" id="COG0463">
    <property type="taxonomic scope" value="Bacteria"/>
</dbReference>
<evidence type="ECO:0000256" key="2">
    <source>
        <dbReference type="SAM" id="Phobius"/>
    </source>
</evidence>
<keyword evidence="4" id="KW-0808">Transferase</keyword>
<reference evidence="5" key="1">
    <citation type="submission" date="2010-08" db="EMBL/GenBank/DDBJ databases">
        <title>Genome sequence of Parvularcula bermudensis HTCC2503.</title>
        <authorList>
            <person name="Kang D.-M."/>
            <person name="Oh H.-M."/>
            <person name="Cho J.-C."/>
        </authorList>
    </citation>
    <scope>NUCLEOTIDE SEQUENCE [LARGE SCALE GENOMIC DNA]</scope>
    <source>
        <strain evidence="5">ATCC BAA-594 / HTCC2503 / KCTC 12087</strain>
    </source>
</reference>
<keyword evidence="2" id="KW-0472">Membrane</keyword>
<dbReference type="RefSeq" id="WP_013299569.1">
    <property type="nucleotide sequence ID" value="NC_014414.1"/>
</dbReference>
<dbReference type="STRING" id="314260.PB2503_02592"/>
<dbReference type="CDD" id="cd02511">
    <property type="entry name" value="Beta4Glucosyltransferase"/>
    <property type="match status" value="1"/>
</dbReference>
<dbReference type="Gene3D" id="3.90.550.10">
    <property type="entry name" value="Spore Coat Polysaccharide Biosynthesis Protein SpsA, Chain A"/>
    <property type="match status" value="1"/>
</dbReference>
<evidence type="ECO:0000259" key="3">
    <source>
        <dbReference type="Pfam" id="PF00535"/>
    </source>
</evidence>
<proteinExistence type="inferred from homology"/>
<evidence type="ECO:0000256" key="1">
    <source>
        <dbReference type="ARBA" id="ARBA00038494"/>
    </source>
</evidence>
<keyword evidence="2" id="KW-0812">Transmembrane</keyword>
<accession>E0TCK6</accession>
<dbReference type="Proteomes" id="UP000001302">
    <property type="component" value="Chromosome"/>
</dbReference>
<comment type="similarity">
    <text evidence="1">Belongs to the glycosyltransferase 2 family. WaaE/KdtX subfamily.</text>
</comment>
<dbReference type="EMBL" id="CP002156">
    <property type="protein sequence ID" value="ADM08595.1"/>
    <property type="molecule type" value="Genomic_DNA"/>
</dbReference>